<feature type="transmembrane region" description="Helical" evidence="1">
    <location>
        <begin position="39"/>
        <end position="62"/>
    </location>
</feature>
<feature type="transmembrane region" description="Helical" evidence="1">
    <location>
        <begin position="377"/>
        <end position="399"/>
    </location>
</feature>
<dbReference type="VEuPathDB" id="MicrosporidiaDB:EDEG_03517"/>
<gene>
    <name evidence="2" type="ORF">EDEG_03517</name>
</gene>
<feature type="transmembrane region" description="Helical" evidence="1">
    <location>
        <begin position="161"/>
        <end position="180"/>
    </location>
</feature>
<dbReference type="InParanoid" id="J8ZQP2"/>
<feature type="transmembrane region" description="Helical" evidence="1">
    <location>
        <begin position="6"/>
        <end position="27"/>
    </location>
</feature>
<dbReference type="HOGENOM" id="CLU_051363_0_0_1"/>
<dbReference type="InterPro" id="IPR036259">
    <property type="entry name" value="MFS_trans_sf"/>
</dbReference>
<feature type="transmembrane region" description="Helical" evidence="1">
    <location>
        <begin position="212"/>
        <end position="238"/>
    </location>
</feature>
<feature type="transmembrane region" description="Helical" evidence="1">
    <location>
        <begin position="290"/>
        <end position="312"/>
    </location>
</feature>
<organism evidence="2 3">
    <name type="scientific">Edhazardia aedis (strain USNM 41457)</name>
    <name type="common">Microsporidian parasite</name>
    <dbReference type="NCBI Taxonomy" id="1003232"/>
    <lineage>
        <taxon>Eukaryota</taxon>
        <taxon>Fungi</taxon>
        <taxon>Fungi incertae sedis</taxon>
        <taxon>Microsporidia</taxon>
        <taxon>Edhazardia</taxon>
    </lineage>
</organism>
<keyword evidence="1" id="KW-0812">Transmembrane</keyword>
<dbReference type="SUPFAM" id="SSF103473">
    <property type="entry name" value="MFS general substrate transporter"/>
    <property type="match status" value="1"/>
</dbReference>
<name>J8ZQP2_EDHAE</name>
<dbReference type="OMA" id="CFRIYID"/>
<protein>
    <recommendedName>
        <fullName evidence="4">Major facilitator superfamily associated domain-containing protein</fullName>
    </recommendedName>
</protein>
<feature type="transmembrane region" description="Helical" evidence="1">
    <location>
        <begin position="250"/>
        <end position="270"/>
    </location>
</feature>
<dbReference type="Proteomes" id="UP000003163">
    <property type="component" value="Unassembled WGS sequence"/>
</dbReference>
<sequence>MIESYQILYLYLAVRHFVPITTFLTPYLIEKKKFTNKEVFNKITHFFFIASLFASMYGPIIIKGIGNMNVMLLETFLEIVNCFILYFMGDRMLRDARIVSIFHGTASSFTTIGKGILLELKPPHKADKDMIAANGLIKRIGGVLSSWIGQDLKYSTGEHQANLLFSLFMLVLSFGIGLFVPSKYKSGGANLFEFFTSKESLETLMDIYNGRVIFFCLLNIIGSTLYICFAIYSVSIFIERKKDVDPGVNFIGKWLYALSYPMRAISWSIVKMLSIFDRSLVYAPKYDKDTVIFGYIDGLAKLMAGLSGYIISKCAKKVVVYRHGCMICIILVMVLTYSMGATRSLLQSYLIFIVCAACSQVGLNWSSVGFSKNNEQLVSLIMGINLLISSIIHISISYYSKYMNYNATNKMLLYFYINSCLLIMAGSLYFIADFEI</sequence>
<dbReference type="OrthoDB" id="2191737at2759"/>
<keyword evidence="3" id="KW-1185">Reference proteome</keyword>
<evidence type="ECO:0000313" key="2">
    <source>
        <dbReference type="EMBL" id="EJW02033.1"/>
    </source>
</evidence>
<reference evidence="2 3" key="1">
    <citation type="submission" date="2011-08" db="EMBL/GenBank/DDBJ databases">
        <authorList>
            <person name="Liu Z.J."/>
            <person name="Shi F.L."/>
            <person name="Lu J.Q."/>
            <person name="Li M."/>
            <person name="Wang Z.L."/>
        </authorList>
    </citation>
    <scope>NUCLEOTIDE SEQUENCE [LARGE SCALE GENOMIC DNA]</scope>
    <source>
        <strain evidence="2 3">USNM 41457</strain>
    </source>
</reference>
<feature type="transmembrane region" description="Helical" evidence="1">
    <location>
        <begin position="319"/>
        <end position="340"/>
    </location>
</feature>
<keyword evidence="1" id="KW-0472">Membrane</keyword>
<evidence type="ECO:0000313" key="3">
    <source>
        <dbReference type="Proteomes" id="UP000003163"/>
    </source>
</evidence>
<dbReference type="AlphaFoldDB" id="J8ZQP2"/>
<evidence type="ECO:0008006" key="4">
    <source>
        <dbReference type="Google" id="ProtNLM"/>
    </source>
</evidence>
<accession>J8ZQP2</accession>
<dbReference type="EMBL" id="AFBI03000094">
    <property type="protein sequence ID" value="EJW02033.1"/>
    <property type="molecule type" value="Genomic_DNA"/>
</dbReference>
<keyword evidence="1" id="KW-1133">Transmembrane helix</keyword>
<evidence type="ECO:0000256" key="1">
    <source>
        <dbReference type="SAM" id="Phobius"/>
    </source>
</evidence>
<reference evidence="3" key="2">
    <citation type="submission" date="2015-07" db="EMBL/GenBank/DDBJ databases">
        <title>Contrasting host-pathogen interactions and genome evolution in two generalist and specialist microsporidian pathogens of mosquitoes.</title>
        <authorList>
            <consortium name="The Broad Institute Genomics Platform"/>
            <consortium name="The Broad Institute Genome Sequencing Center for Infectious Disease"/>
            <person name="Cuomo C.A."/>
            <person name="Sanscrainte N.D."/>
            <person name="Goldberg J.M."/>
            <person name="Heiman D."/>
            <person name="Young S."/>
            <person name="Zeng Q."/>
            <person name="Becnel J.J."/>
            <person name="Birren B.W."/>
        </authorList>
    </citation>
    <scope>NUCLEOTIDE SEQUENCE [LARGE SCALE GENOMIC DNA]</scope>
    <source>
        <strain evidence="3">USNM 41457</strain>
    </source>
</reference>
<feature type="transmembrane region" description="Helical" evidence="1">
    <location>
        <begin position="411"/>
        <end position="432"/>
    </location>
</feature>
<proteinExistence type="predicted"/>
<comment type="caution">
    <text evidence="2">The sequence shown here is derived from an EMBL/GenBank/DDBJ whole genome shotgun (WGS) entry which is preliminary data.</text>
</comment>